<dbReference type="EMBL" id="CM007381">
    <property type="protein sequence ID" value="ONK79773.1"/>
    <property type="molecule type" value="Genomic_DNA"/>
</dbReference>
<dbReference type="FunFam" id="2.60.40.1820:FF:000001">
    <property type="entry name" value="Desiccation protectant protein Lea14-like"/>
    <property type="match status" value="1"/>
</dbReference>
<dbReference type="InterPro" id="IPR004864">
    <property type="entry name" value="LEA_2"/>
</dbReference>
<proteinExistence type="inferred from homology"/>
<dbReference type="PANTHER" id="PTHR31459">
    <property type="match status" value="1"/>
</dbReference>
<dbReference type="SMART" id="SM00769">
    <property type="entry name" value="WHy"/>
    <property type="match status" value="1"/>
</dbReference>
<dbReference type="OrthoDB" id="588983at2759"/>
<dbReference type="GO" id="GO:0005829">
    <property type="term" value="C:cytosol"/>
    <property type="evidence" value="ECO:0007669"/>
    <property type="project" value="TreeGrafter"/>
</dbReference>
<reference evidence="4" key="1">
    <citation type="journal article" date="2017" name="Nat. Commun.">
        <title>The asparagus genome sheds light on the origin and evolution of a young Y chromosome.</title>
        <authorList>
            <person name="Harkess A."/>
            <person name="Zhou J."/>
            <person name="Xu C."/>
            <person name="Bowers J.E."/>
            <person name="Van der Hulst R."/>
            <person name="Ayyampalayam S."/>
            <person name="Mercati F."/>
            <person name="Riccardi P."/>
            <person name="McKain M.R."/>
            <person name="Kakrana A."/>
            <person name="Tang H."/>
            <person name="Ray J."/>
            <person name="Groenendijk J."/>
            <person name="Arikit S."/>
            <person name="Mathioni S.M."/>
            <person name="Nakano M."/>
            <person name="Shan H."/>
            <person name="Telgmann-Rauber A."/>
            <person name="Kanno A."/>
            <person name="Yue Z."/>
            <person name="Chen H."/>
            <person name="Li W."/>
            <person name="Chen Y."/>
            <person name="Xu X."/>
            <person name="Zhang Y."/>
            <person name="Luo S."/>
            <person name="Chen H."/>
            <person name="Gao J."/>
            <person name="Mao Z."/>
            <person name="Pires J.C."/>
            <person name="Luo M."/>
            <person name="Kudrna D."/>
            <person name="Wing R.A."/>
            <person name="Meyers B.C."/>
            <person name="Yi K."/>
            <person name="Kong H."/>
            <person name="Lavrijsen P."/>
            <person name="Sunseri F."/>
            <person name="Falavigna A."/>
            <person name="Ye Y."/>
            <person name="Leebens-Mack J.H."/>
            <person name="Chen G."/>
        </authorList>
    </citation>
    <scope>NUCLEOTIDE SEQUENCE [LARGE SCALE GENOMIC DNA]</scope>
    <source>
        <strain evidence="4">cv. DH0086</strain>
    </source>
</reference>
<evidence type="ECO:0000256" key="1">
    <source>
        <dbReference type="ARBA" id="ARBA00005960"/>
    </source>
</evidence>
<protein>
    <recommendedName>
        <fullName evidence="2">Water stress and hypersensitive response domain-containing protein</fullName>
    </recommendedName>
</protein>
<dbReference type="GO" id="GO:0009269">
    <property type="term" value="P:response to desiccation"/>
    <property type="evidence" value="ECO:0007669"/>
    <property type="project" value="InterPro"/>
</dbReference>
<comment type="similarity">
    <text evidence="1">Belongs to the LEA type 2 family.</text>
</comment>
<accession>A0A5P1FPX5</accession>
<sequence>MAGLIDKAKEFIADKIADMPKPEATMTDVSIKKFTREAATFDGEVSVNNPYSKRLPICEISYTLKSDGQVIASGTIADPGWIEASGVTKLEVPINVPYNFLVSLMKDIGRDWDIDYELEVGLTIDLPAIGNFTIPVSSKGEMKLPTLSDYF</sequence>
<feature type="domain" description="Water stress and hypersensitive response" evidence="2">
    <location>
        <begin position="24"/>
        <end position="141"/>
    </location>
</feature>
<dbReference type="Gene3D" id="2.60.40.1820">
    <property type="match status" value="1"/>
</dbReference>
<dbReference type="Gramene" id="ONK79773">
    <property type="protein sequence ID" value="ONK79773"/>
    <property type="gene ID" value="A4U43_C01F9930"/>
</dbReference>
<evidence type="ECO:0000313" key="3">
    <source>
        <dbReference type="EMBL" id="ONK79773.1"/>
    </source>
</evidence>
<organism evidence="3 4">
    <name type="scientific">Asparagus officinalis</name>
    <name type="common">Garden asparagus</name>
    <dbReference type="NCBI Taxonomy" id="4686"/>
    <lineage>
        <taxon>Eukaryota</taxon>
        <taxon>Viridiplantae</taxon>
        <taxon>Streptophyta</taxon>
        <taxon>Embryophyta</taxon>
        <taxon>Tracheophyta</taxon>
        <taxon>Spermatophyta</taxon>
        <taxon>Magnoliopsida</taxon>
        <taxon>Liliopsida</taxon>
        <taxon>Asparagales</taxon>
        <taxon>Asparagaceae</taxon>
        <taxon>Asparagoideae</taxon>
        <taxon>Asparagus</taxon>
    </lineage>
</organism>
<dbReference type="Pfam" id="PF03168">
    <property type="entry name" value="LEA_2"/>
    <property type="match status" value="1"/>
</dbReference>
<gene>
    <name evidence="3" type="ORF">A4U43_C01F9930</name>
</gene>
<dbReference type="AlphaFoldDB" id="A0A5P1FPX5"/>
<dbReference type="PANTHER" id="PTHR31459:SF19">
    <property type="entry name" value="DESICCATION-RELATED PROTEIN LEA14-RELATED"/>
    <property type="match status" value="1"/>
</dbReference>
<keyword evidence="4" id="KW-1185">Reference proteome</keyword>
<evidence type="ECO:0000313" key="4">
    <source>
        <dbReference type="Proteomes" id="UP000243459"/>
    </source>
</evidence>
<dbReference type="SUPFAM" id="SSF117070">
    <property type="entry name" value="LEA14-like"/>
    <property type="match status" value="1"/>
</dbReference>
<evidence type="ECO:0000259" key="2">
    <source>
        <dbReference type="SMART" id="SM00769"/>
    </source>
</evidence>
<name>A0A5P1FPX5_ASPOF</name>
<dbReference type="InterPro" id="IPR013990">
    <property type="entry name" value="WHy-dom"/>
</dbReference>
<dbReference type="OMA" id="DWDLDYT"/>
<dbReference type="Proteomes" id="UP000243459">
    <property type="component" value="Chromosome 1"/>
</dbReference>
<dbReference type="InterPro" id="IPR045043">
    <property type="entry name" value="Lea14-like"/>
</dbReference>